<proteinExistence type="inferred from homology"/>
<evidence type="ECO:0000256" key="7">
    <source>
        <dbReference type="ARBA" id="ARBA00022840"/>
    </source>
</evidence>
<evidence type="ECO:0000313" key="15">
    <source>
        <dbReference type="EMBL" id="RSK34267.1"/>
    </source>
</evidence>
<evidence type="ECO:0000256" key="10">
    <source>
        <dbReference type="ARBA" id="ARBA00023204"/>
    </source>
</evidence>
<dbReference type="InterPro" id="IPR017871">
    <property type="entry name" value="ABC_transporter-like_CS"/>
</dbReference>
<evidence type="ECO:0000256" key="11">
    <source>
        <dbReference type="ARBA" id="ARBA00038000"/>
    </source>
</evidence>
<organism evidence="15 16">
    <name type="scientific">Bhargavaea beijingensis</name>
    <dbReference type="NCBI Taxonomy" id="426756"/>
    <lineage>
        <taxon>Bacteria</taxon>
        <taxon>Bacillati</taxon>
        <taxon>Bacillota</taxon>
        <taxon>Bacilli</taxon>
        <taxon>Bacillales</taxon>
        <taxon>Caryophanaceae</taxon>
        <taxon>Bhargavaea</taxon>
    </lineage>
</organism>
<comment type="similarity">
    <text evidence="11">Belongs to the ABC transporter superfamily. UvrA family.</text>
</comment>
<evidence type="ECO:0000256" key="13">
    <source>
        <dbReference type="ARBA" id="ARBA00042156"/>
    </source>
</evidence>
<evidence type="ECO:0000256" key="12">
    <source>
        <dbReference type="ARBA" id="ARBA00039316"/>
    </source>
</evidence>
<dbReference type="Gene3D" id="1.10.8.280">
    <property type="entry name" value="ABC transporter ATPase domain-like"/>
    <property type="match status" value="1"/>
</dbReference>
<protein>
    <recommendedName>
        <fullName evidence="12">UvrABC system protein A</fullName>
    </recommendedName>
    <alternativeName>
        <fullName evidence="13">Excinuclease ABC subunit A</fullName>
    </alternativeName>
</protein>
<evidence type="ECO:0000256" key="4">
    <source>
        <dbReference type="ARBA" id="ARBA00022741"/>
    </source>
</evidence>
<dbReference type="Proteomes" id="UP000272481">
    <property type="component" value="Unassembled WGS sequence"/>
</dbReference>
<accession>A0ABX9ZDX4</accession>
<evidence type="ECO:0000256" key="2">
    <source>
        <dbReference type="ARBA" id="ARBA00022490"/>
    </source>
</evidence>
<comment type="caution">
    <text evidence="15">The sequence shown here is derived from an EMBL/GenBank/DDBJ whole genome shotgun (WGS) entry which is preliminary data.</text>
</comment>
<dbReference type="SUPFAM" id="SSF52540">
    <property type="entry name" value="P-loop containing nucleoside triphosphate hydrolases"/>
    <property type="match status" value="2"/>
</dbReference>
<evidence type="ECO:0000256" key="6">
    <source>
        <dbReference type="ARBA" id="ARBA00022769"/>
    </source>
</evidence>
<evidence type="ECO:0000256" key="3">
    <source>
        <dbReference type="ARBA" id="ARBA00022737"/>
    </source>
</evidence>
<dbReference type="PROSITE" id="PS00211">
    <property type="entry name" value="ABC_TRANSPORTER_1"/>
    <property type="match status" value="1"/>
</dbReference>
<dbReference type="InterPro" id="IPR003439">
    <property type="entry name" value="ABC_transporter-like_ATP-bd"/>
</dbReference>
<dbReference type="RefSeq" id="WP_125903637.1">
    <property type="nucleotide sequence ID" value="NZ_JAPDFN010000006.1"/>
</dbReference>
<dbReference type="PANTHER" id="PTHR43152:SF3">
    <property type="entry name" value="UVRABC SYSTEM PROTEIN A"/>
    <property type="match status" value="1"/>
</dbReference>
<keyword evidence="10" id="KW-0234">DNA repair</keyword>
<evidence type="ECO:0000256" key="8">
    <source>
        <dbReference type="ARBA" id="ARBA00022881"/>
    </source>
</evidence>
<keyword evidence="8" id="KW-0267">Excision nuclease</keyword>
<evidence type="ECO:0000259" key="14">
    <source>
        <dbReference type="PROSITE" id="PS50893"/>
    </source>
</evidence>
<gene>
    <name evidence="15" type="ORF">EJA12_04870</name>
</gene>
<evidence type="ECO:0000256" key="1">
    <source>
        <dbReference type="ARBA" id="ARBA00004496"/>
    </source>
</evidence>
<comment type="subcellular location">
    <subcellularLocation>
        <location evidence="1">Cytoplasm</location>
    </subcellularLocation>
</comment>
<keyword evidence="6" id="KW-0228">DNA excision</keyword>
<sequence length="762" mass="83418">MSREKDEIILRGLKENNLKNINLNLPKEKIIVFTGLSGSGKSSVVFDTLATESRRQMTLNYPAYVRYQMPRYERPQADLMQNLSPVIVVEQRPAGGNSRSMVGTYMDIDPLVRLLFSRIGQPAIGTANDFSSQSTFGRCPECGGFGQVITPDANKLVDFDKSLREHAVRFKPLSPSGWQGHWMMTCGLFDPDKPIRDYSEEDRRLLLYGPREGERAYAPFHTKNGPQNAEWDGLLPRFTRVYINRDISKLKQVSQADVLAVSAHTRCPTCQGSGLNPDVLESRINGLNIAEYDWLELPELLEELSNIRDPMGESIAKQVIPGVKQLIGMGLGYLSLSRKMGTLSGGEAQRVKIARHLGNSLNNLTYIFDEPSAGLHPEEVHLLIGMLKTIKDQHNTVIVIEHDLSVARAADEIVEMGPGAGVSGGNVVFQGPLEGLSNTPTAKALEQKLEINHTPRNRKGYFTVKGATDNNLKDVNVEIPKGVLVSVCGVSGSGKSSLILETFKERHPESITVGQGGIGVSSRSTMATYMGIMDDIRAAFAKATGRPAGLFSFNSLGACPVCKGKGVLTPEVAFADPVTIPCEACGGTRYSDEALSYRYEGKNIIEILELTIDEAADEFNRPKILNRVHTLRDVGLGYLTLGQTTSSLSGGEAQRLKLASQLRKEGQIYLLDEPSLGLHAEDDEKLLEVFRKLVDRGNSVIIIEHNLGFIAASDWVIEMGPGGGKRGGEILFEGTPEEMLDAGTVTAKWLRAGIGRRHSDTK</sequence>
<dbReference type="Gene3D" id="3.40.50.300">
    <property type="entry name" value="P-loop containing nucleotide triphosphate hydrolases"/>
    <property type="match status" value="2"/>
</dbReference>
<dbReference type="Pfam" id="PF00005">
    <property type="entry name" value="ABC_tran"/>
    <property type="match status" value="1"/>
</dbReference>
<dbReference type="GO" id="GO:0005524">
    <property type="term" value="F:ATP binding"/>
    <property type="evidence" value="ECO:0007669"/>
    <property type="project" value="UniProtKB-KW"/>
</dbReference>
<evidence type="ECO:0000256" key="5">
    <source>
        <dbReference type="ARBA" id="ARBA00022763"/>
    </source>
</evidence>
<dbReference type="InterPro" id="IPR027417">
    <property type="entry name" value="P-loop_NTPase"/>
</dbReference>
<dbReference type="PANTHER" id="PTHR43152">
    <property type="entry name" value="UVRABC SYSTEM PROTEIN A"/>
    <property type="match status" value="1"/>
</dbReference>
<reference evidence="15 16" key="1">
    <citation type="submission" date="2018-12" db="EMBL/GenBank/DDBJ databases">
        <title>Comparitive functional genomics of dry heat resistant strains isolated from the viking spacecraft.</title>
        <authorList>
            <person name="Seuylemezian A."/>
            <person name="Vaishampayan P."/>
        </authorList>
    </citation>
    <scope>NUCLEOTIDE SEQUENCE [LARGE SCALE GENOMIC DNA]</scope>
    <source>
        <strain evidence="15 16">M6-11</strain>
    </source>
</reference>
<dbReference type="EMBL" id="RWGW01000007">
    <property type="protein sequence ID" value="RSK34267.1"/>
    <property type="molecule type" value="Genomic_DNA"/>
</dbReference>
<evidence type="ECO:0000256" key="9">
    <source>
        <dbReference type="ARBA" id="ARBA00023125"/>
    </source>
</evidence>
<dbReference type="PROSITE" id="PS50893">
    <property type="entry name" value="ABC_TRANSPORTER_2"/>
    <property type="match status" value="1"/>
</dbReference>
<feature type="domain" description="ABC transporter" evidence="14">
    <location>
        <begin position="449"/>
        <end position="752"/>
    </location>
</feature>
<keyword evidence="7 15" id="KW-0067">ATP-binding</keyword>
<name>A0ABX9ZDX4_9BACL</name>
<keyword evidence="16" id="KW-1185">Reference proteome</keyword>
<dbReference type="SMART" id="SM00382">
    <property type="entry name" value="AAA"/>
    <property type="match status" value="2"/>
</dbReference>
<dbReference type="InterPro" id="IPR003593">
    <property type="entry name" value="AAA+_ATPase"/>
</dbReference>
<keyword evidence="2" id="KW-0963">Cytoplasm</keyword>
<evidence type="ECO:0000313" key="16">
    <source>
        <dbReference type="Proteomes" id="UP000272481"/>
    </source>
</evidence>
<keyword evidence="9" id="KW-0238">DNA-binding</keyword>
<keyword evidence="5" id="KW-0227">DNA damage</keyword>
<keyword evidence="4" id="KW-0547">Nucleotide-binding</keyword>
<dbReference type="Gene3D" id="1.20.1580.10">
    <property type="entry name" value="ABC transporter ATPase like domain"/>
    <property type="match status" value="2"/>
</dbReference>
<keyword evidence="3" id="KW-0677">Repeat</keyword>